<keyword evidence="2" id="KW-0472">Membrane</keyword>
<sequence length="227" mass="23558">MAVSTRTKGGAARSLIVVLIVIAVVAALGFGYASPYIALNNLKRAADARDAETVNQYVDFPALRESLKQQVTGLLTHRLDSHGNGNPLAAIGAMIGVALIGPLVDAYATPDGVAALLNGMPPRGEPGERPPAPPADGKTANNAGNNAANNSAKNAANNAANTTARSAPDNAGNSATPPQPPQTTAGYRSLNEFVIRYQHGAGDARYTAIFRREGLFTWKFAAVDLND</sequence>
<feature type="region of interest" description="Disordered" evidence="1">
    <location>
        <begin position="118"/>
        <end position="185"/>
    </location>
</feature>
<evidence type="ECO:0000313" key="4">
    <source>
        <dbReference type="Proteomes" id="UP000254875"/>
    </source>
</evidence>
<evidence type="ECO:0000256" key="2">
    <source>
        <dbReference type="SAM" id="Phobius"/>
    </source>
</evidence>
<reference evidence="4" key="1">
    <citation type="submission" date="2018-05" db="EMBL/GenBank/DDBJ databases">
        <authorList>
            <person name="Feng T."/>
        </authorList>
    </citation>
    <scope>NUCLEOTIDE SEQUENCE [LARGE SCALE GENOMIC DNA]</scope>
    <source>
        <strain evidence="4">S27</strain>
    </source>
</reference>
<keyword evidence="4" id="KW-1185">Reference proteome</keyword>
<dbReference type="RefSeq" id="WP_115099787.1">
    <property type="nucleotide sequence ID" value="NZ_QHKS01000003.1"/>
</dbReference>
<name>A0A370NDR2_9BURK</name>
<organism evidence="3 4">
    <name type="scientific">Paraburkholderia lacunae</name>
    <dbReference type="NCBI Taxonomy" id="2211104"/>
    <lineage>
        <taxon>Bacteria</taxon>
        <taxon>Pseudomonadati</taxon>
        <taxon>Pseudomonadota</taxon>
        <taxon>Betaproteobacteria</taxon>
        <taxon>Burkholderiales</taxon>
        <taxon>Burkholderiaceae</taxon>
        <taxon>Paraburkholderia</taxon>
    </lineage>
</organism>
<feature type="transmembrane region" description="Helical" evidence="2">
    <location>
        <begin position="12"/>
        <end position="33"/>
    </location>
</feature>
<evidence type="ECO:0008006" key="5">
    <source>
        <dbReference type="Google" id="ProtNLM"/>
    </source>
</evidence>
<gene>
    <name evidence="3" type="ORF">DLM46_05680</name>
</gene>
<dbReference type="Proteomes" id="UP000254875">
    <property type="component" value="Unassembled WGS sequence"/>
</dbReference>
<evidence type="ECO:0000313" key="3">
    <source>
        <dbReference type="EMBL" id="RDK03705.1"/>
    </source>
</evidence>
<feature type="compositionally biased region" description="Low complexity" evidence="1">
    <location>
        <begin position="139"/>
        <end position="164"/>
    </location>
</feature>
<keyword evidence="2" id="KW-0812">Transmembrane</keyword>
<dbReference type="OrthoDB" id="8706891at2"/>
<dbReference type="InterPro" id="IPR021330">
    <property type="entry name" value="DUF2939"/>
</dbReference>
<keyword evidence="2" id="KW-1133">Transmembrane helix</keyword>
<protein>
    <recommendedName>
        <fullName evidence="5">DUF2939 domain-containing protein</fullName>
    </recommendedName>
</protein>
<evidence type="ECO:0000256" key="1">
    <source>
        <dbReference type="SAM" id="MobiDB-lite"/>
    </source>
</evidence>
<dbReference type="EMBL" id="QHKS01000003">
    <property type="protein sequence ID" value="RDK03705.1"/>
    <property type="molecule type" value="Genomic_DNA"/>
</dbReference>
<accession>A0A370NDR2</accession>
<proteinExistence type="predicted"/>
<dbReference type="Pfam" id="PF11159">
    <property type="entry name" value="DUF2939"/>
    <property type="match status" value="1"/>
</dbReference>
<comment type="caution">
    <text evidence="3">The sequence shown here is derived from an EMBL/GenBank/DDBJ whole genome shotgun (WGS) entry which is preliminary data.</text>
</comment>
<dbReference type="AlphaFoldDB" id="A0A370NDR2"/>